<reference evidence="2 3" key="1">
    <citation type="journal article" date="2020" name="ISME J.">
        <title>Comparative genomics reveals insights into cyanobacterial evolution and habitat adaptation.</title>
        <authorList>
            <person name="Chen M.Y."/>
            <person name="Teng W.K."/>
            <person name="Zhao L."/>
            <person name="Hu C.X."/>
            <person name="Zhou Y.K."/>
            <person name="Han B.P."/>
            <person name="Song L.R."/>
            <person name="Shu W.S."/>
        </authorList>
    </citation>
    <scope>NUCLEOTIDE SEQUENCE [LARGE SCALE GENOMIC DNA]</scope>
    <source>
        <strain evidence="2 3">FACHB-723</strain>
    </source>
</reference>
<dbReference type="Pfam" id="PF01965">
    <property type="entry name" value="DJ-1_PfpI"/>
    <property type="match status" value="1"/>
</dbReference>
<dbReference type="PANTHER" id="PTHR48094:SF12">
    <property type="entry name" value="PARKINSON DISEASE PROTEIN 7 HOMOLOG"/>
    <property type="match status" value="1"/>
</dbReference>
<dbReference type="CDD" id="cd03135">
    <property type="entry name" value="GATase1_DJ-1"/>
    <property type="match status" value="1"/>
</dbReference>
<keyword evidence="3" id="KW-1185">Reference proteome</keyword>
<protein>
    <submittedName>
        <fullName evidence="2">DJ-1/PfpI family protein</fullName>
    </submittedName>
</protein>
<dbReference type="SUPFAM" id="SSF52317">
    <property type="entry name" value="Class I glutamine amidotransferase-like"/>
    <property type="match status" value="1"/>
</dbReference>
<dbReference type="RefSeq" id="WP_190404835.1">
    <property type="nucleotide sequence ID" value="NZ_JACJQB010000070.1"/>
</dbReference>
<dbReference type="EMBL" id="JACJQB010000070">
    <property type="protein sequence ID" value="MBD2190027.1"/>
    <property type="molecule type" value="Genomic_DNA"/>
</dbReference>
<gene>
    <name evidence="2" type="ORF">H6F41_18030</name>
</gene>
<dbReference type="InterPro" id="IPR006287">
    <property type="entry name" value="DJ-1"/>
</dbReference>
<dbReference type="InterPro" id="IPR050325">
    <property type="entry name" value="Prot/Nucl_acid_deglycase"/>
</dbReference>
<name>A0ABR8A1G8_9CYAN</name>
<evidence type="ECO:0000313" key="2">
    <source>
        <dbReference type="EMBL" id="MBD2190027.1"/>
    </source>
</evidence>
<dbReference type="NCBIfam" id="TIGR01383">
    <property type="entry name" value="not_thiJ"/>
    <property type="match status" value="1"/>
</dbReference>
<organism evidence="2 3">
    <name type="scientific">Pseudanabaena mucicola FACHB-723</name>
    <dbReference type="NCBI Taxonomy" id="2692860"/>
    <lineage>
        <taxon>Bacteria</taxon>
        <taxon>Bacillati</taxon>
        <taxon>Cyanobacteriota</taxon>
        <taxon>Cyanophyceae</taxon>
        <taxon>Pseudanabaenales</taxon>
        <taxon>Pseudanabaenaceae</taxon>
        <taxon>Pseudanabaena</taxon>
    </lineage>
</organism>
<dbReference type="InterPro" id="IPR029062">
    <property type="entry name" value="Class_I_gatase-like"/>
</dbReference>
<evidence type="ECO:0000259" key="1">
    <source>
        <dbReference type="Pfam" id="PF01965"/>
    </source>
</evidence>
<evidence type="ECO:0000313" key="3">
    <source>
        <dbReference type="Proteomes" id="UP000642094"/>
    </source>
</evidence>
<dbReference type="Gene3D" id="3.40.50.880">
    <property type="match status" value="1"/>
</dbReference>
<proteinExistence type="predicted"/>
<sequence>MSTVLVPLFEGFEEIEAITIIDVLRRADINVTTASLDGQTVNGAHGIIVTADRLLSQLDASKFDAIVLAGGAGTFRLRADARIAKILINYAADNKLIAAICAAPTVLSDAGLLKDKRATSYPSVQEQMQVAEYLTIPVVVDGNIVTSRGAGTAMAFALKLVEILQGNAITNKIADLIVAN</sequence>
<dbReference type="PANTHER" id="PTHR48094">
    <property type="entry name" value="PROTEIN/NUCLEIC ACID DEGLYCASE DJ-1-RELATED"/>
    <property type="match status" value="1"/>
</dbReference>
<feature type="domain" description="DJ-1/PfpI" evidence="1">
    <location>
        <begin position="3"/>
        <end position="162"/>
    </location>
</feature>
<comment type="caution">
    <text evidence="2">The sequence shown here is derived from an EMBL/GenBank/DDBJ whole genome shotgun (WGS) entry which is preliminary data.</text>
</comment>
<dbReference type="InterPro" id="IPR002818">
    <property type="entry name" value="DJ-1/PfpI"/>
</dbReference>
<dbReference type="Proteomes" id="UP000642094">
    <property type="component" value="Unassembled WGS sequence"/>
</dbReference>
<accession>A0ABR8A1G8</accession>